<sequence length="193" mass="21247">MPFRTQFLPFAGLLCGLACLPSQAQVSAPWQVTRLDSVASVRMPYAGTFDDELLSSGVAVFATSTSDNDFDALVFTPPPAPARALKPGQVWVPDVDRFLTELMRLPDKSFAKARLKTSYPITLPSAPGGKAMHQVYSGFDDYHQIPAALELTWVVVGQKLYVFRCSYSMPQEPGAAEDARHFFTTIEFNPIKP</sequence>
<name>A0ABX1HM43_9BACT</name>
<protein>
    <recommendedName>
        <fullName evidence="4">DUF1795 domain-containing protein</fullName>
    </recommendedName>
</protein>
<feature type="chain" id="PRO_5045893036" description="DUF1795 domain-containing protein" evidence="1">
    <location>
        <begin position="25"/>
        <end position="193"/>
    </location>
</feature>
<keyword evidence="1" id="KW-0732">Signal</keyword>
<keyword evidence="3" id="KW-1185">Reference proteome</keyword>
<dbReference type="RefSeq" id="WP_168674763.1">
    <property type="nucleotide sequence ID" value="NZ_JAAVTK010000014.1"/>
</dbReference>
<evidence type="ECO:0008006" key="4">
    <source>
        <dbReference type="Google" id="ProtNLM"/>
    </source>
</evidence>
<proteinExistence type="predicted"/>
<evidence type="ECO:0000313" key="2">
    <source>
        <dbReference type="EMBL" id="NKI91185.1"/>
    </source>
</evidence>
<dbReference type="EMBL" id="JAAVTK010000014">
    <property type="protein sequence ID" value="NKI91185.1"/>
    <property type="molecule type" value="Genomic_DNA"/>
</dbReference>
<dbReference type="Proteomes" id="UP000717634">
    <property type="component" value="Unassembled WGS sequence"/>
</dbReference>
<comment type="caution">
    <text evidence="2">The sequence shown here is derived from an EMBL/GenBank/DDBJ whole genome shotgun (WGS) entry which is preliminary data.</text>
</comment>
<gene>
    <name evidence="2" type="ORF">HBN54_003801</name>
</gene>
<feature type="signal peptide" evidence="1">
    <location>
        <begin position="1"/>
        <end position="24"/>
    </location>
</feature>
<evidence type="ECO:0000313" key="3">
    <source>
        <dbReference type="Proteomes" id="UP000717634"/>
    </source>
</evidence>
<organism evidence="2 3">
    <name type="scientific">Hymenobacter artigasi</name>
    <dbReference type="NCBI Taxonomy" id="2719616"/>
    <lineage>
        <taxon>Bacteria</taxon>
        <taxon>Pseudomonadati</taxon>
        <taxon>Bacteroidota</taxon>
        <taxon>Cytophagia</taxon>
        <taxon>Cytophagales</taxon>
        <taxon>Hymenobacteraceae</taxon>
        <taxon>Hymenobacter</taxon>
    </lineage>
</organism>
<evidence type="ECO:0000256" key="1">
    <source>
        <dbReference type="SAM" id="SignalP"/>
    </source>
</evidence>
<reference evidence="2 3" key="1">
    <citation type="submission" date="2020-03" db="EMBL/GenBank/DDBJ databases">
        <title>Genomic Encyclopedia of Type Strains, Phase IV (KMG-V): Genome sequencing to study the core and pangenomes of soil and plant-associated prokaryotes.</title>
        <authorList>
            <person name="Whitman W."/>
        </authorList>
    </citation>
    <scope>NUCLEOTIDE SEQUENCE [LARGE SCALE GENOMIC DNA]</scope>
    <source>
        <strain evidence="2 3">1B</strain>
    </source>
</reference>
<accession>A0ABX1HM43</accession>